<gene>
    <name evidence="8" type="ORF">OSTLU_25096</name>
</gene>
<feature type="region of interest" description="Disordered" evidence="5">
    <location>
        <begin position="112"/>
        <end position="137"/>
    </location>
</feature>
<keyword evidence="6" id="KW-1133">Transmembrane helix</keyword>
<feature type="compositionally biased region" description="Basic residues" evidence="5">
    <location>
        <begin position="114"/>
        <end position="123"/>
    </location>
</feature>
<dbReference type="InterPro" id="IPR050300">
    <property type="entry name" value="GDXG_lipolytic_enzyme"/>
</dbReference>
<evidence type="ECO:0000313" key="9">
    <source>
        <dbReference type="Proteomes" id="UP000001568"/>
    </source>
</evidence>
<dbReference type="Pfam" id="PF20434">
    <property type="entry name" value="BD-FAE"/>
    <property type="match status" value="1"/>
</dbReference>
<dbReference type="RefSeq" id="XP_001420054.1">
    <property type="nucleotide sequence ID" value="XM_001420017.1"/>
</dbReference>
<dbReference type="GeneID" id="5004241"/>
<reference evidence="8 9" key="1">
    <citation type="journal article" date="2007" name="Proc. Natl. Acad. Sci. U.S.A.">
        <title>The tiny eukaryote Ostreococcus provides genomic insights into the paradox of plankton speciation.</title>
        <authorList>
            <person name="Palenik B."/>
            <person name="Grimwood J."/>
            <person name="Aerts A."/>
            <person name="Rouze P."/>
            <person name="Salamov A."/>
            <person name="Putnam N."/>
            <person name="Dupont C."/>
            <person name="Jorgensen R."/>
            <person name="Derelle E."/>
            <person name="Rombauts S."/>
            <person name="Zhou K."/>
            <person name="Otillar R."/>
            <person name="Merchant S.S."/>
            <person name="Podell S."/>
            <person name="Gaasterland T."/>
            <person name="Napoli C."/>
            <person name="Gendler K."/>
            <person name="Manuell A."/>
            <person name="Tai V."/>
            <person name="Vallon O."/>
            <person name="Piganeau G."/>
            <person name="Jancek S."/>
            <person name="Heijde M."/>
            <person name="Jabbari K."/>
            <person name="Bowler C."/>
            <person name="Lohr M."/>
            <person name="Robbens S."/>
            <person name="Werner G."/>
            <person name="Dubchak I."/>
            <person name="Pazour G.J."/>
            <person name="Ren Q."/>
            <person name="Paulsen I."/>
            <person name="Delwiche C."/>
            <person name="Schmutz J."/>
            <person name="Rokhsar D."/>
            <person name="Van de Peer Y."/>
            <person name="Moreau H."/>
            <person name="Grigoriev I.V."/>
        </authorList>
    </citation>
    <scope>NUCLEOTIDE SEQUENCE [LARGE SCALE GENOMIC DNA]</scope>
    <source>
        <strain evidence="8 9">CCE9901</strain>
    </source>
</reference>
<dbReference type="OMA" id="GYRWMTR"/>
<proteinExistence type="inferred from homology"/>
<dbReference type="InterPro" id="IPR049492">
    <property type="entry name" value="BD-FAE-like_dom"/>
</dbReference>
<evidence type="ECO:0000259" key="7">
    <source>
        <dbReference type="Pfam" id="PF20434"/>
    </source>
</evidence>
<evidence type="ECO:0000313" key="8">
    <source>
        <dbReference type="EMBL" id="ABO98347.1"/>
    </source>
</evidence>
<dbReference type="AlphaFoldDB" id="A4S388"/>
<evidence type="ECO:0000256" key="2">
    <source>
        <dbReference type="ARBA" id="ARBA00038028"/>
    </source>
</evidence>
<feature type="transmembrane region" description="Helical" evidence="6">
    <location>
        <begin position="12"/>
        <end position="30"/>
    </location>
</feature>
<dbReference type="EC" id="3.1.1.n2" evidence="3"/>
<dbReference type="InterPro" id="IPR029058">
    <property type="entry name" value="AB_hydrolase_fold"/>
</dbReference>
<keyword evidence="6" id="KW-0472">Membrane</keyword>
<feature type="transmembrane region" description="Helical" evidence="6">
    <location>
        <begin position="145"/>
        <end position="166"/>
    </location>
</feature>
<evidence type="ECO:0000256" key="5">
    <source>
        <dbReference type="SAM" id="MobiDB-lite"/>
    </source>
</evidence>
<keyword evidence="6" id="KW-0812">Transmembrane</keyword>
<dbReference type="OrthoDB" id="6495301at2759"/>
<evidence type="ECO:0000256" key="6">
    <source>
        <dbReference type="SAM" id="Phobius"/>
    </source>
</evidence>
<keyword evidence="1" id="KW-0378">Hydrolase</keyword>
<dbReference type="SUPFAM" id="SSF53474">
    <property type="entry name" value="alpha/beta-Hydrolases"/>
    <property type="match status" value="1"/>
</dbReference>
<dbReference type="PANTHER" id="PTHR48081">
    <property type="entry name" value="AB HYDROLASE SUPERFAMILY PROTEIN C4A8.06C"/>
    <property type="match status" value="1"/>
</dbReference>
<sequence length="424" mass="46951">MVTNASASTSTSTFGTARVFALAVFFVVIARRPRQTCRQLALVVRLTIRLSRYSTIAWVFKLMGLIVYAAVLSPAFVRVAWTYLTDANIERGVAYGTAGRNALDLYFPNDGGARGRRRRKRAIGRSERDKTQDDDDWSEDERKPVVIFVTGGMWIIGYKAWGALLAQRLARRGVIVASLDYRNFPQGTVGDMIADVGNGIGWVLERLEALGGDKRRVVIVGQSAGAHISATALLRQTEWTSRSQRDGGVAGPCSWSPAAISKFIGISGVYAPDDEALIEHVHRQGLYKNVFWSIMEAGFSGARAAEALPRASPVSILREYDVRQNVRIIPPVMLCHGEADTSAPPEQSKMFARALKNVGIAVDERYYPDKTHTDPFVTDPILGRDILLDDITNCIFGRRLQDTFDEKPLIPRIFVAVARKFVPF</sequence>
<evidence type="ECO:0000256" key="4">
    <source>
        <dbReference type="ARBA" id="ARBA00049507"/>
    </source>
</evidence>
<dbReference type="STRING" id="436017.A4S388"/>
<accession>A4S388</accession>
<dbReference type="eggNOG" id="KOG1516">
    <property type="taxonomic scope" value="Eukaryota"/>
</dbReference>
<dbReference type="GO" id="GO:0016787">
    <property type="term" value="F:hydrolase activity"/>
    <property type="evidence" value="ECO:0007669"/>
    <property type="project" value="UniProtKB-KW"/>
</dbReference>
<dbReference type="PANTHER" id="PTHR48081:SF33">
    <property type="entry name" value="KYNURENINE FORMAMIDASE"/>
    <property type="match status" value="1"/>
</dbReference>
<organism evidence="8 9">
    <name type="scientific">Ostreococcus lucimarinus (strain CCE9901)</name>
    <dbReference type="NCBI Taxonomy" id="436017"/>
    <lineage>
        <taxon>Eukaryota</taxon>
        <taxon>Viridiplantae</taxon>
        <taxon>Chlorophyta</taxon>
        <taxon>Mamiellophyceae</taxon>
        <taxon>Mamiellales</taxon>
        <taxon>Bathycoccaceae</taxon>
        <taxon>Ostreococcus</taxon>
    </lineage>
</organism>
<keyword evidence="9" id="KW-1185">Reference proteome</keyword>
<name>A4S388_OSTLU</name>
<dbReference type="Gene3D" id="3.40.50.1820">
    <property type="entry name" value="alpha/beta hydrolase"/>
    <property type="match status" value="1"/>
</dbReference>
<dbReference type="EMBL" id="CP000590">
    <property type="protein sequence ID" value="ABO98347.1"/>
    <property type="molecule type" value="Genomic_DNA"/>
</dbReference>
<dbReference type="HOGENOM" id="CLU_012494_2_4_1"/>
<comment type="similarity">
    <text evidence="2">Belongs to the AB hydrolase superfamily. Isoprenylcysteine methylesterase family.</text>
</comment>
<dbReference type="KEGG" id="olu:OSTLU_25096"/>
<protein>
    <recommendedName>
        <fullName evidence="3">protein-S-isoprenylcysteine alpha-carbonyl methylesterase</fullName>
        <ecNumber evidence="3">3.1.1.n2</ecNumber>
    </recommendedName>
</protein>
<feature type="transmembrane region" description="Helical" evidence="6">
    <location>
        <begin position="50"/>
        <end position="71"/>
    </location>
</feature>
<dbReference type="Proteomes" id="UP000001568">
    <property type="component" value="Chromosome 10"/>
</dbReference>
<feature type="domain" description="BD-FAE-like" evidence="7">
    <location>
        <begin position="140"/>
        <end position="355"/>
    </location>
</feature>
<evidence type="ECO:0000256" key="3">
    <source>
        <dbReference type="ARBA" id="ARBA00038928"/>
    </source>
</evidence>
<dbReference type="Gramene" id="ABO98347">
    <property type="protein sequence ID" value="ABO98347"/>
    <property type="gene ID" value="OSTLU_25096"/>
</dbReference>
<evidence type="ECO:0000256" key="1">
    <source>
        <dbReference type="ARBA" id="ARBA00022801"/>
    </source>
</evidence>
<comment type="catalytic activity">
    <reaction evidence="4">
        <text>[protein]-C-terminal S-[(2E,6E)-farnesyl]-L-cysteine methyl ester + H2O = [protein]-C-terminal S-[(2E,6E)-farnesyl]-L-cysteine + methanol + H(+)</text>
        <dbReference type="Rhea" id="RHEA:48520"/>
        <dbReference type="Rhea" id="RHEA-COMP:12125"/>
        <dbReference type="Rhea" id="RHEA-COMP:12126"/>
        <dbReference type="ChEBI" id="CHEBI:15377"/>
        <dbReference type="ChEBI" id="CHEBI:15378"/>
        <dbReference type="ChEBI" id="CHEBI:17790"/>
        <dbReference type="ChEBI" id="CHEBI:90510"/>
        <dbReference type="ChEBI" id="CHEBI:90511"/>
        <dbReference type="EC" id="3.1.1.n2"/>
    </reaction>
</comment>